<feature type="transmembrane region" description="Helical" evidence="7">
    <location>
        <begin position="103"/>
        <end position="129"/>
    </location>
</feature>
<keyword evidence="6 7" id="KW-0472">Membrane</keyword>
<feature type="transmembrane region" description="Helical" evidence="7">
    <location>
        <begin position="223"/>
        <end position="247"/>
    </location>
</feature>
<feature type="compositionally biased region" description="Polar residues" evidence="8">
    <location>
        <begin position="1"/>
        <end position="10"/>
    </location>
</feature>
<feature type="transmembrane region" description="Helical" evidence="7">
    <location>
        <begin position="173"/>
        <end position="194"/>
    </location>
</feature>
<evidence type="ECO:0000256" key="8">
    <source>
        <dbReference type="SAM" id="MobiDB-lite"/>
    </source>
</evidence>
<comment type="similarity">
    <text evidence="7">Belongs to the binding-protein-dependent transport system permease family.</text>
</comment>
<evidence type="ECO:0000256" key="4">
    <source>
        <dbReference type="ARBA" id="ARBA00022692"/>
    </source>
</evidence>
<evidence type="ECO:0000256" key="5">
    <source>
        <dbReference type="ARBA" id="ARBA00022989"/>
    </source>
</evidence>
<dbReference type="PROSITE" id="PS50928">
    <property type="entry name" value="ABC_TM1"/>
    <property type="match status" value="1"/>
</dbReference>
<keyword evidence="2 7" id="KW-0813">Transport</keyword>
<feature type="transmembrane region" description="Helical" evidence="7">
    <location>
        <begin position="287"/>
        <end position="306"/>
    </location>
</feature>
<evidence type="ECO:0000259" key="9">
    <source>
        <dbReference type="PROSITE" id="PS50928"/>
    </source>
</evidence>
<evidence type="ECO:0000313" key="11">
    <source>
        <dbReference type="Proteomes" id="UP001055868"/>
    </source>
</evidence>
<comment type="subcellular location">
    <subcellularLocation>
        <location evidence="1 7">Cell membrane</location>
        <topology evidence="1 7">Multi-pass membrane protein</topology>
    </subcellularLocation>
</comment>
<dbReference type="SUPFAM" id="SSF161098">
    <property type="entry name" value="MetI-like"/>
    <property type="match status" value="1"/>
</dbReference>
<keyword evidence="4 7" id="KW-0812">Transmembrane</keyword>
<keyword evidence="3" id="KW-1003">Cell membrane</keyword>
<feature type="transmembrane region" description="Helical" evidence="7">
    <location>
        <begin position="141"/>
        <end position="161"/>
    </location>
</feature>
<feature type="transmembrane region" description="Helical" evidence="7">
    <location>
        <begin position="46"/>
        <end position="68"/>
    </location>
</feature>
<evidence type="ECO:0000313" key="10">
    <source>
        <dbReference type="EMBL" id="UQN29253.1"/>
    </source>
</evidence>
<evidence type="ECO:0000256" key="2">
    <source>
        <dbReference type="ARBA" id="ARBA00022448"/>
    </source>
</evidence>
<keyword evidence="11" id="KW-1185">Reference proteome</keyword>
<dbReference type="InterPro" id="IPR000515">
    <property type="entry name" value="MetI-like"/>
</dbReference>
<evidence type="ECO:0000256" key="3">
    <source>
        <dbReference type="ARBA" id="ARBA00022475"/>
    </source>
</evidence>
<evidence type="ECO:0000256" key="6">
    <source>
        <dbReference type="ARBA" id="ARBA00023136"/>
    </source>
</evidence>
<evidence type="ECO:0000256" key="1">
    <source>
        <dbReference type="ARBA" id="ARBA00004651"/>
    </source>
</evidence>
<reference evidence="10" key="1">
    <citation type="submission" date="2022-05" db="EMBL/GenBank/DDBJ databases">
        <title>Genomic analysis of Brachybacterium sp. CBA3104.</title>
        <authorList>
            <person name="Roh S.W."/>
            <person name="Kim Y.B."/>
            <person name="Kim Y."/>
        </authorList>
    </citation>
    <scope>NUCLEOTIDE SEQUENCE</scope>
    <source>
        <strain evidence="10">CBA3104</strain>
    </source>
</reference>
<dbReference type="Proteomes" id="UP001055868">
    <property type="component" value="Chromosome"/>
</dbReference>
<dbReference type="PANTHER" id="PTHR43744:SF9">
    <property type="entry name" value="POLYGALACTURONAN_RHAMNOGALACTURONAN TRANSPORT SYSTEM PERMEASE PROTEIN YTCP"/>
    <property type="match status" value="1"/>
</dbReference>
<dbReference type="EMBL" id="CP097218">
    <property type="protein sequence ID" value="UQN29253.1"/>
    <property type="molecule type" value="Genomic_DNA"/>
</dbReference>
<name>A0ABY4N3W7_9MICO</name>
<feature type="domain" description="ABC transmembrane type-1" evidence="9">
    <location>
        <begin position="104"/>
        <end position="306"/>
    </location>
</feature>
<sequence length="321" mass="34322">MSTTTQNPQGTAPGASGPELSTAADARRRRANLNAAGPVEKSTKTIVLVIACALVIVPFIGIVATSIAPADQVTNSGGFVLFPREIDLTAYRSILSGGVVSRALLVSIGITAVGTFLSLLITAMLAWALSRRGTVANRPMLLLVLFSLLFSPGLIPTYLAVRQFGLIDTYWSLIIPTVVSGFNVIVVRSFFVSLPDEILDAAKVDGASEWQIFRRIGIPLSRAALAVIGLFYGVNYWNAFFNALLYINDAAKWPLQMVLRTYVVNGAQMGTSELGTAVEAAPPQETIQMAILVISIVPILIVYPFLQRHFSKGVLTGAVKG</sequence>
<organism evidence="10 11">
    <name type="scientific">Brachybacterium kimchii</name>
    <dbReference type="NCBI Taxonomy" id="2942909"/>
    <lineage>
        <taxon>Bacteria</taxon>
        <taxon>Bacillati</taxon>
        <taxon>Actinomycetota</taxon>
        <taxon>Actinomycetes</taxon>
        <taxon>Micrococcales</taxon>
        <taxon>Dermabacteraceae</taxon>
        <taxon>Brachybacterium</taxon>
    </lineage>
</organism>
<protein>
    <submittedName>
        <fullName evidence="10">Carbohydrate ABC transporter permease</fullName>
    </submittedName>
</protein>
<dbReference type="PANTHER" id="PTHR43744">
    <property type="entry name" value="ABC TRANSPORTER PERMEASE PROTEIN MG189-RELATED-RELATED"/>
    <property type="match status" value="1"/>
</dbReference>
<dbReference type="RefSeq" id="WP_249478457.1">
    <property type="nucleotide sequence ID" value="NZ_CP097218.1"/>
</dbReference>
<evidence type="ECO:0000256" key="7">
    <source>
        <dbReference type="RuleBase" id="RU363032"/>
    </source>
</evidence>
<dbReference type="InterPro" id="IPR035906">
    <property type="entry name" value="MetI-like_sf"/>
</dbReference>
<feature type="region of interest" description="Disordered" evidence="8">
    <location>
        <begin position="1"/>
        <end position="21"/>
    </location>
</feature>
<proteinExistence type="inferred from homology"/>
<keyword evidence="5 7" id="KW-1133">Transmembrane helix</keyword>
<gene>
    <name evidence="10" type="ORF">M4486_16715</name>
</gene>
<dbReference type="Gene3D" id="1.10.3720.10">
    <property type="entry name" value="MetI-like"/>
    <property type="match status" value="1"/>
</dbReference>
<accession>A0ABY4N3W7</accession>
<dbReference type="CDD" id="cd06261">
    <property type="entry name" value="TM_PBP2"/>
    <property type="match status" value="1"/>
</dbReference>
<dbReference type="Pfam" id="PF00528">
    <property type="entry name" value="BPD_transp_1"/>
    <property type="match status" value="1"/>
</dbReference>